<evidence type="ECO:0000256" key="2">
    <source>
        <dbReference type="ARBA" id="ARBA00002695"/>
    </source>
</evidence>
<keyword evidence="13" id="KW-1185">Reference proteome</keyword>
<evidence type="ECO:0000256" key="3">
    <source>
        <dbReference type="ARBA" id="ARBA00004729"/>
    </source>
</evidence>
<gene>
    <name evidence="12" type="ORF">P375_12115</name>
</gene>
<evidence type="ECO:0000256" key="8">
    <source>
        <dbReference type="ARBA" id="ARBA00022605"/>
    </source>
</evidence>
<evidence type="ECO:0000256" key="6">
    <source>
        <dbReference type="ARBA" id="ARBA00011998"/>
    </source>
</evidence>
<dbReference type="Gene3D" id="3.20.19.10">
    <property type="entry name" value="Aconitase, domain 4"/>
    <property type="match status" value="1"/>
</dbReference>
<feature type="domain" description="Aconitase A/isopropylmalate dehydratase small subunit swivel" evidence="11">
    <location>
        <begin position="51"/>
        <end position="120"/>
    </location>
</feature>
<dbReference type="RefSeq" id="WP_156962347.1">
    <property type="nucleotide sequence ID" value="NZ_JPXY01000075.1"/>
</dbReference>
<dbReference type="Proteomes" id="UP000030418">
    <property type="component" value="Unassembled WGS sequence"/>
</dbReference>
<comment type="caution">
    <text evidence="12">The sequence shown here is derived from an EMBL/GenBank/DDBJ whole genome shotgun (WGS) entry which is preliminary data.</text>
</comment>
<dbReference type="InterPro" id="IPR000573">
    <property type="entry name" value="AconitaseA/IPMdHydase_ssu_swvl"/>
</dbReference>
<reference evidence="12 13" key="1">
    <citation type="submission" date="2014-08" db="EMBL/GenBank/DDBJ databases">
        <title>Chaperone-usher fimbriae in a diverse selection of Gallibacterium genomes.</title>
        <authorList>
            <person name="Kudirkiene E."/>
            <person name="Bager R.J."/>
            <person name="Johnson T.J."/>
            <person name="Bojesen A.M."/>
        </authorList>
    </citation>
    <scope>NUCLEOTIDE SEQUENCE [LARGE SCALE GENOMIC DNA]</scope>
    <source>
        <strain evidence="12 13">CCM5976</strain>
    </source>
</reference>
<dbReference type="EMBL" id="JPXY01000075">
    <property type="protein sequence ID" value="KGQ29625.1"/>
    <property type="molecule type" value="Genomic_DNA"/>
</dbReference>
<dbReference type="GO" id="GO:0009316">
    <property type="term" value="C:3-isopropylmalate dehydratase complex"/>
    <property type="evidence" value="ECO:0007669"/>
    <property type="project" value="InterPro"/>
</dbReference>
<keyword evidence="10" id="KW-0100">Branched-chain amino acid biosynthesis</keyword>
<evidence type="ECO:0000256" key="5">
    <source>
        <dbReference type="ARBA" id="ARBA00011271"/>
    </source>
</evidence>
<accession>A0A0A2XG66</accession>
<keyword evidence="9" id="KW-0456">Lyase</keyword>
<dbReference type="Pfam" id="PF00694">
    <property type="entry name" value="Aconitase_C"/>
    <property type="match status" value="1"/>
</dbReference>
<keyword evidence="7" id="KW-0432">Leucine biosynthesis</keyword>
<dbReference type="PANTHER" id="PTHR43345:SF5">
    <property type="entry name" value="3-ISOPROPYLMALATE DEHYDRATASE SMALL SUBUNIT"/>
    <property type="match status" value="1"/>
</dbReference>
<proteinExistence type="inferred from homology"/>
<organism evidence="12 13">
    <name type="scientific">Gallibacterium genomosp. 2</name>
    <dbReference type="NCBI Taxonomy" id="155517"/>
    <lineage>
        <taxon>Bacteria</taxon>
        <taxon>Pseudomonadati</taxon>
        <taxon>Pseudomonadota</taxon>
        <taxon>Gammaproteobacteria</taxon>
        <taxon>Pasteurellales</taxon>
        <taxon>Pasteurellaceae</taxon>
        <taxon>Gallibacterium</taxon>
    </lineage>
</organism>
<comment type="similarity">
    <text evidence="4">Belongs to the LeuD family. LeuD type 1 subfamily.</text>
</comment>
<evidence type="ECO:0000313" key="13">
    <source>
        <dbReference type="Proteomes" id="UP000030418"/>
    </source>
</evidence>
<keyword evidence="8" id="KW-0028">Amino-acid biosynthesis</keyword>
<protein>
    <recommendedName>
        <fullName evidence="6">3-isopropylmalate dehydratase</fullName>
        <ecNumber evidence="6">4.2.1.33</ecNumber>
    </recommendedName>
</protein>
<dbReference type="GO" id="GO:0003861">
    <property type="term" value="F:3-isopropylmalate dehydratase activity"/>
    <property type="evidence" value="ECO:0007669"/>
    <property type="project" value="UniProtKB-EC"/>
</dbReference>
<dbReference type="CDD" id="cd01577">
    <property type="entry name" value="IPMI_Swivel"/>
    <property type="match status" value="1"/>
</dbReference>
<evidence type="ECO:0000259" key="11">
    <source>
        <dbReference type="Pfam" id="PF00694"/>
    </source>
</evidence>
<evidence type="ECO:0000256" key="4">
    <source>
        <dbReference type="ARBA" id="ARBA00009845"/>
    </source>
</evidence>
<comment type="pathway">
    <text evidence="3">Amino-acid biosynthesis; L-leucine biosynthesis; L-leucine from 3-methyl-2-oxobutanoate: step 2/4.</text>
</comment>
<comment type="subunit">
    <text evidence="5">Heterodimer of LeuC and LeuD.</text>
</comment>
<dbReference type="NCBIfam" id="NF002458">
    <property type="entry name" value="PRK01641.1"/>
    <property type="match status" value="1"/>
</dbReference>
<dbReference type="EC" id="4.2.1.33" evidence="6"/>
<dbReference type="InterPro" id="IPR050075">
    <property type="entry name" value="LeuD"/>
</dbReference>
<dbReference type="PANTHER" id="PTHR43345">
    <property type="entry name" value="3-ISOPROPYLMALATE DEHYDRATASE SMALL SUBUNIT 2-RELATED-RELATED"/>
    <property type="match status" value="1"/>
</dbReference>
<evidence type="ECO:0000313" key="12">
    <source>
        <dbReference type="EMBL" id="KGQ29625.1"/>
    </source>
</evidence>
<sequence length="193" mass="22687">MVLAHAYRLYFRGRGMPLKKNNIDTDQIMPARFCYKPTKRGHEDSVFGDWREDPNFIMNNPYYQRATILVTGREFATGSSREFAVWGLKDWGFKAVIAPSFGDIFYKNASLNDLLPVILDEVYVERILNYLFEDHYAEILINLNRNVVEVKNEIFPLIISDFVRSNYLQNKDDINETLKFIDVIKKFELKRGK</sequence>
<dbReference type="InterPro" id="IPR004431">
    <property type="entry name" value="3-IsopropMal_deHydase_ssu"/>
</dbReference>
<evidence type="ECO:0000256" key="1">
    <source>
        <dbReference type="ARBA" id="ARBA00000491"/>
    </source>
</evidence>
<dbReference type="AlphaFoldDB" id="A0A0A2XG66"/>
<name>A0A0A2XG66_9PAST</name>
<dbReference type="NCBIfam" id="TIGR00171">
    <property type="entry name" value="leuD"/>
    <property type="match status" value="1"/>
</dbReference>
<dbReference type="InterPro" id="IPR015928">
    <property type="entry name" value="Aconitase/3IPM_dehydase_swvl"/>
</dbReference>
<dbReference type="GO" id="GO:0009098">
    <property type="term" value="P:L-leucine biosynthetic process"/>
    <property type="evidence" value="ECO:0007669"/>
    <property type="project" value="UniProtKB-UniPathway"/>
</dbReference>
<dbReference type="SUPFAM" id="SSF52016">
    <property type="entry name" value="LeuD/IlvD-like"/>
    <property type="match status" value="1"/>
</dbReference>
<comment type="function">
    <text evidence="2">Catalyzes the isomerization between 2-isopropylmalate and 3-isopropylmalate, via the formation of 2-isopropylmaleate.</text>
</comment>
<evidence type="ECO:0000256" key="10">
    <source>
        <dbReference type="ARBA" id="ARBA00023304"/>
    </source>
</evidence>
<dbReference type="UniPathway" id="UPA00048">
    <property type="reaction ID" value="UER00071"/>
</dbReference>
<evidence type="ECO:0000256" key="9">
    <source>
        <dbReference type="ARBA" id="ARBA00023239"/>
    </source>
</evidence>
<evidence type="ECO:0000256" key="7">
    <source>
        <dbReference type="ARBA" id="ARBA00022430"/>
    </source>
</evidence>
<comment type="catalytic activity">
    <reaction evidence="1">
        <text>(2R,3S)-3-isopropylmalate = (2S)-2-isopropylmalate</text>
        <dbReference type="Rhea" id="RHEA:32287"/>
        <dbReference type="ChEBI" id="CHEBI:1178"/>
        <dbReference type="ChEBI" id="CHEBI:35121"/>
        <dbReference type="EC" id="4.2.1.33"/>
    </reaction>
</comment>
<dbReference type="InterPro" id="IPR033940">
    <property type="entry name" value="IPMI_Swivel"/>
</dbReference>